<feature type="region of interest" description="Disordered" evidence="1">
    <location>
        <begin position="369"/>
        <end position="398"/>
    </location>
</feature>
<evidence type="ECO:0000256" key="1">
    <source>
        <dbReference type="SAM" id="MobiDB-lite"/>
    </source>
</evidence>
<evidence type="ECO:0000313" key="3">
    <source>
        <dbReference type="EMBL" id="KAF8794750.1"/>
    </source>
</evidence>
<feature type="region of interest" description="Disordered" evidence="1">
    <location>
        <begin position="486"/>
        <end position="518"/>
    </location>
</feature>
<keyword evidence="4" id="KW-1185">Reference proteome</keyword>
<feature type="compositionally biased region" description="Low complexity" evidence="1">
    <location>
        <begin position="495"/>
        <end position="505"/>
    </location>
</feature>
<feature type="region of interest" description="Disordered" evidence="1">
    <location>
        <begin position="133"/>
        <end position="163"/>
    </location>
</feature>
<dbReference type="EMBL" id="JABXBU010000002">
    <property type="protein sequence ID" value="KAF8794750.1"/>
    <property type="molecule type" value="Genomic_DNA"/>
</dbReference>
<keyword evidence="2" id="KW-1133">Transmembrane helix</keyword>
<name>A0A8T0FYN1_ARGBR</name>
<sequence length="543" mass="60064">MSGNHEDEGRCARACSVCSSGCLDRIHRIGSRIRSFPYRQCFMALPKKLEQHYVASLIVFLSAALSVTSWFEFNLETSVSVSAYCIALIFCAGLTFLLERGECCSGRQIDFRLVQDDSVNQACVIRPEADRVVRDPGNGAEQPLPEDLANQMEQRPVSPRAPELTVAKVEVHKSAQSSESSSSDEPAFAVKDEPVQQAVAPDLGKNVPLTSTETSISTKTEIKPDERRTLQIPYDDDAAVPYDALDTFPPLNHDDDNTTRTFRNPDSCSPSARGGTYSISYEDISYLLTSRHFDADGSDSHEISQPLSEARIAYDARKKFVSFIKARLNSFRKLQRSYSYDYSAAGPSHAPDPFPPLKYVNDSFVEPSHTSDLSSPLNQDNSSVTRALHTPDSCSSSAHDRTYNISYEDITDLLKSTHFDAEGCDPHEIFPRLSEARLSADAIKKFGYPVHVLGADSYRIFHSSDENCISDEQALLEGNTFEASVEVHHPDSHRSLSSNNDGSSSVEPESITTDENARGVISDLHCDLPYEDINRPSKSFSSQ</sequence>
<organism evidence="3 4">
    <name type="scientific">Argiope bruennichi</name>
    <name type="common">Wasp spider</name>
    <name type="synonym">Aranea bruennichi</name>
    <dbReference type="NCBI Taxonomy" id="94029"/>
    <lineage>
        <taxon>Eukaryota</taxon>
        <taxon>Metazoa</taxon>
        <taxon>Ecdysozoa</taxon>
        <taxon>Arthropoda</taxon>
        <taxon>Chelicerata</taxon>
        <taxon>Arachnida</taxon>
        <taxon>Araneae</taxon>
        <taxon>Araneomorphae</taxon>
        <taxon>Entelegynae</taxon>
        <taxon>Araneoidea</taxon>
        <taxon>Araneidae</taxon>
        <taxon>Argiope</taxon>
    </lineage>
</organism>
<proteinExistence type="predicted"/>
<dbReference type="AlphaFoldDB" id="A0A8T0FYN1"/>
<keyword evidence="2" id="KW-0812">Transmembrane</keyword>
<reference evidence="3" key="1">
    <citation type="journal article" date="2020" name="bioRxiv">
        <title>Chromosome-level reference genome of the European wasp spider Argiope bruennichi: a resource for studies on range expansion and evolutionary adaptation.</title>
        <authorList>
            <person name="Sheffer M.M."/>
            <person name="Hoppe A."/>
            <person name="Krehenwinkel H."/>
            <person name="Uhl G."/>
            <person name="Kuss A.W."/>
            <person name="Jensen L."/>
            <person name="Jensen C."/>
            <person name="Gillespie R.G."/>
            <person name="Hoff K.J."/>
            <person name="Prost S."/>
        </authorList>
    </citation>
    <scope>NUCLEOTIDE SEQUENCE</scope>
</reference>
<feature type="region of interest" description="Disordered" evidence="1">
    <location>
        <begin position="198"/>
        <end position="226"/>
    </location>
</feature>
<feature type="region of interest" description="Disordered" evidence="1">
    <location>
        <begin position="170"/>
        <end position="189"/>
    </location>
</feature>
<accession>A0A8T0FYN1</accession>
<feature type="transmembrane region" description="Helical" evidence="2">
    <location>
        <begin position="53"/>
        <end position="71"/>
    </location>
</feature>
<evidence type="ECO:0000256" key="2">
    <source>
        <dbReference type="SAM" id="Phobius"/>
    </source>
</evidence>
<protein>
    <submittedName>
        <fullName evidence="3">Uncharacterized protein</fullName>
    </submittedName>
</protein>
<feature type="compositionally biased region" description="Low complexity" evidence="1">
    <location>
        <begin position="210"/>
        <end position="219"/>
    </location>
</feature>
<feature type="compositionally biased region" description="Low complexity" evidence="1">
    <location>
        <begin position="174"/>
        <end position="183"/>
    </location>
</feature>
<feature type="compositionally biased region" description="Polar residues" evidence="1">
    <location>
        <begin position="369"/>
        <end position="385"/>
    </location>
</feature>
<reference evidence="3" key="2">
    <citation type="submission" date="2020-06" db="EMBL/GenBank/DDBJ databases">
        <authorList>
            <person name="Sheffer M."/>
        </authorList>
    </citation>
    <scope>NUCLEOTIDE SEQUENCE</scope>
</reference>
<gene>
    <name evidence="3" type="ORF">HNY73_002692</name>
</gene>
<feature type="transmembrane region" description="Helical" evidence="2">
    <location>
        <begin position="77"/>
        <end position="98"/>
    </location>
</feature>
<keyword evidence="2" id="KW-0472">Membrane</keyword>
<comment type="caution">
    <text evidence="3">The sequence shown here is derived from an EMBL/GenBank/DDBJ whole genome shotgun (WGS) entry which is preliminary data.</text>
</comment>
<dbReference type="Proteomes" id="UP000807504">
    <property type="component" value="Unassembled WGS sequence"/>
</dbReference>
<evidence type="ECO:0000313" key="4">
    <source>
        <dbReference type="Proteomes" id="UP000807504"/>
    </source>
</evidence>